<organism evidence="15 16">
    <name type="scientific">Rhodanobacter glycinis</name>
    <dbReference type="NCBI Taxonomy" id="582702"/>
    <lineage>
        <taxon>Bacteria</taxon>
        <taxon>Pseudomonadati</taxon>
        <taxon>Pseudomonadota</taxon>
        <taxon>Gammaproteobacteria</taxon>
        <taxon>Lysobacterales</taxon>
        <taxon>Rhodanobacteraceae</taxon>
        <taxon>Rhodanobacter</taxon>
    </lineage>
</organism>
<evidence type="ECO:0000256" key="10">
    <source>
        <dbReference type="ARBA" id="ARBA00044770"/>
    </source>
</evidence>
<dbReference type="InterPro" id="IPR009647">
    <property type="entry name" value="PBP_C"/>
</dbReference>
<dbReference type="InterPro" id="IPR023346">
    <property type="entry name" value="Lysozyme-like_dom_sf"/>
</dbReference>
<dbReference type="EMBL" id="RCZO01000004">
    <property type="protein sequence ID" value="TPG09863.1"/>
    <property type="molecule type" value="Genomic_DNA"/>
</dbReference>
<keyword evidence="6" id="KW-0328">Glycosyltransferase</keyword>
<dbReference type="GO" id="GO:0009252">
    <property type="term" value="P:peptidoglycan biosynthetic process"/>
    <property type="evidence" value="ECO:0007669"/>
    <property type="project" value="UniProtKB-UniPathway"/>
</dbReference>
<keyword evidence="4" id="KW-0121">Carboxypeptidase</keyword>
<evidence type="ECO:0000256" key="11">
    <source>
        <dbReference type="ARBA" id="ARBA00049902"/>
    </source>
</evidence>
<feature type="domain" description="Penicillin-binding protein transpeptidase" evidence="12">
    <location>
        <begin position="321"/>
        <end position="545"/>
    </location>
</feature>
<keyword evidence="9" id="KW-0511">Multifunctional enzyme</keyword>
<evidence type="ECO:0000256" key="8">
    <source>
        <dbReference type="ARBA" id="ARBA00022801"/>
    </source>
</evidence>
<comment type="caution">
    <text evidence="15">The sequence shown here is derived from an EMBL/GenBank/DDBJ whole genome shotgun (WGS) entry which is preliminary data.</text>
</comment>
<protein>
    <recommendedName>
        <fullName evidence="10">peptidoglycan glycosyltransferase</fullName>
        <ecNumber evidence="10">2.4.99.28</ecNumber>
    </recommendedName>
</protein>
<dbReference type="Proteomes" id="UP000319486">
    <property type="component" value="Unassembled WGS sequence"/>
</dbReference>
<dbReference type="InterPro" id="IPR001460">
    <property type="entry name" value="PCN-bd_Tpept"/>
</dbReference>
<dbReference type="InterPro" id="IPR050396">
    <property type="entry name" value="Glycosyltr_51/Transpeptidase"/>
</dbReference>
<evidence type="ECO:0000256" key="2">
    <source>
        <dbReference type="ARBA" id="ARBA00007090"/>
    </source>
</evidence>
<comment type="catalytic activity">
    <reaction evidence="11">
        <text>[GlcNAc-(1-&gt;4)-Mur2Ac(oyl-L-Ala-gamma-D-Glu-L-Lys-D-Ala-D-Ala)](n)-di-trans,octa-cis-undecaprenyl diphosphate + beta-D-GlcNAc-(1-&gt;4)-Mur2Ac(oyl-L-Ala-gamma-D-Glu-L-Lys-D-Ala-D-Ala)-di-trans,octa-cis-undecaprenyl diphosphate = [GlcNAc-(1-&gt;4)-Mur2Ac(oyl-L-Ala-gamma-D-Glu-L-Lys-D-Ala-D-Ala)](n+1)-di-trans,octa-cis-undecaprenyl diphosphate + di-trans,octa-cis-undecaprenyl diphosphate + H(+)</text>
        <dbReference type="Rhea" id="RHEA:23708"/>
        <dbReference type="Rhea" id="RHEA-COMP:9602"/>
        <dbReference type="Rhea" id="RHEA-COMP:9603"/>
        <dbReference type="ChEBI" id="CHEBI:15378"/>
        <dbReference type="ChEBI" id="CHEBI:58405"/>
        <dbReference type="ChEBI" id="CHEBI:60033"/>
        <dbReference type="ChEBI" id="CHEBI:78435"/>
        <dbReference type="EC" id="2.4.99.28"/>
    </reaction>
</comment>
<comment type="similarity">
    <text evidence="3">In the N-terminal section; belongs to the glycosyltransferase 51 family.</text>
</comment>
<evidence type="ECO:0000313" key="16">
    <source>
        <dbReference type="Proteomes" id="UP000319486"/>
    </source>
</evidence>
<dbReference type="SUPFAM" id="SSF56601">
    <property type="entry name" value="beta-lactamase/transpeptidase-like"/>
    <property type="match status" value="1"/>
</dbReference>
<dbReference type="GO" id="GO:0008658">
    <property type="term" value="F:penicillin binding"/>
    <property type="evidence" value="ECO:0007669"/>
    <property type="project" value="InterPro"/>
</dbReference>
<dbReference type="EC" id="2.4.99.28" evidence="10"/>
<evidence type="ECO:0000259" key="12">
    <source>
        <dbReference type="Pfam" id="PF00905"/>
    </source>
</evidence>
<dbReference type="Gene3D" id="1.10.3810.10">
    <property type="entry name" value="Biosynthetic peptidoglycan transglycosylase-like"/>
    <property type="match status" value="1"/>
</dbReference>
<dbReference type="InterPro" id="IPR036950">
    <property type="entry name" value="PBP_transglycosylase"/>
</dbReference>
<name>A0A502FBH7_9GAMM</name>
<evidence type="ECO:0000256" key="3">
    <source>
        <dbReference type="ARBA" id="ARBA00007739"/>
    </source>
</evidence>
<dbReference type="UniPathway" id="UPA00219"/>
<dbReference type="RefSeq" id="WP_140651882.1">
    <property type="nucleotide sequence ID" value="NZ_RCZB01000004.1"/>
</dbReference>
<dbReference type="GO" id="GO:0004180">
    <property type="term" value="F:carboxypeptidase activity"/>
    <property type="evidence" value="ECO:0007669"/>
    <property type="project" value="UniProtKB-KW"/>
</dbReference>
<dbReference type="OrthoDB" id="9766909at2"/>
<feature type="domain" description="Penicillin-binding C-terminal" evidence="14">
    <location>
        <begin position="713"/>
        <end position="793"/>
    </location>
</feature>
<sequence>MTVNTPAMPPTVTRRSRVRRCLLAALIGFGLLLLVAFALDRLFPLHLPAPDTGSTVVLAGDGTPLRAFADSDGVWRYPTTAKWVSPLYLTALLNYEDRWFYRHPGINPYALVRGFAGGLRHGHIVSGGSTLTMQVARIIEPGSHWFRPHTFRGKLVQMFRALQLEAHLDKPQILDLYLNHAPFGGPIEGVEAASWAYLGKPASQLSRAEAALLTVLPQAPSRLRPDRHPEAARAARDKVLGRMRDLRVWSASQVRDAAIEPVVARSLRAPLSAALLAERLHQEQPQARRITSTIDADLQRAAEERVSAYLSRLPARTSAALLVVDNATLEARIYVGTAEFADPVRLGHVDMVRAPRSPGSTLKPFLYGLALDDGLINSQSLLVDAPQDFGGYKPGNFDEAFSGPVSVVEALQRSLNVPAVDMLDRVGPTRFVARLANGGIDLGLPDGARPNLSIILGGASTRLENLVGAYTAFANGGIAGTPRYTLTQAAQPRRLLSPGAAWIIRDILASNPADVEGGPLAGAINRHGAVAWKTGTSYGYRDAWAIGVTDRWTIGVWIGRPDGTPSPGQYGAVTALPLLFQIDDMLPSRGGRAHAAQPASVRATDICWPLGGAADLTATGQCRQRRTAWVLDGAMPPTFAERDLGAWTSGLVGLRVNDKGQRLSGACHARHERALQIARWPALATPWLSIDDRLHSALPPLAPGCSADSLDVASPIRIAGLSDGVTLREAPYSDQPLRVTLRALGAQGSVQWLLNGRLQGSSEGAAPLPLTLAQAGDYRVTALTGDGAFATITLHVVSSRP</sequence>
<dbReference type="GO" id="GO:0030288">
    <property type="term" value="C:outer membrane-bounded periplasmic space"/>
    <property type="evidence" value="ECO:0007669"/>
    <property type="project" value="TreeGrafter"/>
</dbReference>
<feature type="domain" description="Glycosyl transferase family 51" evidence="13">
    <location>
        <begin position="72"/>
        <end position="243"/>
    </location>
</feature>
<keyword evidence="16" id="KW-1185">Reference proteome</keyword>
<comment type="pathway">
    <text evidence="1">Cell wall biogenesis; peptidoglycan biosynthesis.</text>
</comment>
<evidence type="ECO:0000256" key="4">
    <source>
        <dbReference type="ARBA" id="ARBA00022645"/>
    </source>
</evidence>
<evidence type="ECO:0000256" key="7">
    <source>
        <dbReference type="ARBA" id="ARBA00022679"/>
    </source>
</evidence>
<keyword evidence="5" id="KW-0645">Protease</keyword>
<keyword evidence="8" id="KW-0378">Hydrolase</keyword>
<dbReference type="GO" id="GO:0008955">
    <property type="term" value="F:peptidoglycan glycosyltransferase activity"/>
    <property type="evidence" value="ECO:0007669"/>
    <property type="project" value="UniProtKB-EC"/>
</dbReference>
<dbReference type="InterPro" id="IPR001264">
    <property type="entry name" value="Glyco_trans_51"/>
</dbReference>
<evidence type="ECO:0000256" key="9">
    <source>
        <dbReference type="ARBA" id="ARBA00023268"/>
    </source>
</evidence>
<dbReference type="InterPro" id="IPR011815">
    <property type="entry name" value="PBP_1c"/>
</dbReference>
<evidence type="ECO:0000259" key="14">
    <source>
        <dbReference type="Pfam" id="PF06832"/>
    </source>
</evidence>
<keyword evidence="7" id="KW-0808">Transferase</keyword>
<dbReference type="AlphaFoldDB" id="A0A502FBH7"/>
<reference evidence="15 16" key="1">
    <citation type="journal article" date="2019" name="Environ. Microbiol.">
        <title>Species interactions and distinct microbial communities in high Arctic permafrost affected cryosols are associated with the CH4 and CO2 gas fluxes.</title>
        <authorList>
            <person name="Altshuler I."/>
            <person name="Hamel J."/>
            <person name="Turney S."/>
            <person name="Magnuson E."/>
            <person name="Levesque R."/>
            <person name="Greer C."/>
            <person name="Whyte L.G."/>
        </authorList>
    </citation>
    <scope>NUCLEOTIDE SEQUENCE [LARGE SCALE GENOMIC DNA]</scope>
    <source>
        <strain evidence="15 16">S13Y</strain>
    </source>
</reference>
<dbReference type="PANTHER" id="PTHR32282:SF15">
    <property type="entry name" value="PENICILLIN-BINDING PROTEIN 1C"/>
    <property type="match status" value="1"/>
</dbReference>
<dbReference type="Pfam" id="PF00912">
    <property type="entry name" value="Transgly"/>
    <property type="match status" value="1"/>
</dbReference>
<dbReference type="SUPFAM" id="SSF53955">
    <property type="entry name" value="Lysozyme-like"/>
    <property type="match status" value="1"/>
</dbReference>
<comment type="similarity">
    <text evidence="2">In the C-terminal section; belongs to the transpeptidase family.</text>
</comment>
<dbReference type="Pfam" id="PF00905">
    <property type="entry name" value="Transpeptidase"/>
    <property type="match status" value="1"/>
</dbReference>
<dbReference type="NCBIfam" id="TIGR02073">
    <property type="entry name" value="PBP_1c"/>
    <property type="match status" value="1"/>
</dbReference>
<dbReference type="GO" id="GO:0006508">
    <property type="term" value="P:proteolysis"/>
    <property type="evidence" value="ECO:0007669"/>
    <property type="project" value="UniProtKB-KW"/>
</dbReference>
<evidence type="ECO:0000313" key="15">
    <source>
        <dbReference type="EMBL" id="TPG09863.1"/>
    </source>
</evidence>
<evidence type="ECO:0000256" key="1">
    <source>
        <dbReference type="ARBA" id="ARBA00004752"/>
    </source>
</evidence>
<dbReference type="InterPro" id="IPR012338">
    <property type="entry name" value="Beta-lactam/transpept-like"/>
</dbReference>
<dbReference type="FunFam" id="3.40.710.10:FF:000021">
    <property type="entry name" value="Penicillin-binding protein 1C"/>
    <property type="match status" value="1"/>
</dbReference>
<dbReference type="Gene3D" id="3.40.710.10">
    <property type="entry name" value="DD-peptidase/beta-lactamase superfamily"/>
    <property type="match status" value="1"/>
</dbReference>
<evidence type="ECO:0000256" key="6">
    <source>
        <dbReference type="ARBA" id="ARBA00022676"/>
    </source>
</evidence>
<proteinExistence type="inferred from homology"/>
<accession>A0A502FBH7</accession>
<evidence type="ECO:0000256" key="5">
    <source>
        <dbReference type="ARBA" id="ARBA00022670"/>
    </source>
</evidence>
<dbReference type="PANTHER" id="PTHR32282">
    <property type="entry name" value="BINDING PROTEIN TRANSPEPTIDASE, PUTATIVE-RELATED"/>
    <property type="match status" value="1"/>
</dbReference>
<gene>
    <name evidence="15" type="primary">pbpC</name>
    <name evidence="15" type="ORF">EAH88_09420</name>
</gene>
<evidence type="ECO:0000259" key="13">
    <source>
        <dbReference type="Pfam" id="PF00912"/>
    </source>
</evidence>
<dbReference type="Pfam" id="PF06832">
    <property type="entry name" value="BiPBP_C"/>
    <property type="match status" value="1"/>
</dbReference>